<evidence type="ECO:0000313" key="11">
    <source>
        <dbReference type="EMBL" id="SON54900.1"/>
    </source>
</evidence>
<keyword evidence="5 10" id="KW-0732">Signal</keyword>
<keyword evidence="7 10" id="KW-0626">Porin</keyword>
<evidence type="ECO:0000256" key="7">
    <source>
        <dbReference type="ARBA" id="ARBA00023114"/>
    </source>
</evidence>
<keyword evidence="12" id="KW-1185">Reference proteome</keyword>
<dbReference type="InterPro" id="IPR003684">
    <property type="entry name" value="Porin_alphabac"/>
</dbReference>
<dbReference type="AlphaFoldDB" id="A0A2C9D3R1"/>
<comment type="subcellular location">
    <subcellularLocation>
        <location evidence="10">Cell outer membrane</location>
        <topology evidence="10">Multi-pass membrane protein</topology>
    </subcellularLocation>
</comment>
<evidence type="ECO:0000256" key="6">
    <source>
        <dbReference type="ARBA" id="ARBA00023065"/>
    </source>
</evidence>
<dbReference type="KEGG" id="hdi:HDIA_1359"/>
<evidence type="ECO:0000256" key="10">
    <source>
        <dbReference type="RuleBase" id="RU364005"/>
    </source>
</evidence>
<keyword evidence="3 10" id="KW-1134">Transmembrane beta strand</keyword>
<dbReference type="GO" id="GO:0015288">
    <property type="term" value="F:porin activity"/>
    <property type="evidence" value="ECO:0007669"/>
    <property type="project" value="UniProtKB-KW"/>
</dbReference>
<sequence>MKLKSILLGTAALAGMTHGALAADAMAEAPVPTAVNYVEVCDAQGAGFFVIPGKETCFKIDGRVRTGFKYDEDGTTNPAGGTADAYTWFADARIGFDARTASDYGPVRSYFRIKVSSSGNVVADQAFVQVGYLLTGYSDSDVLAAAGLDETGEYGNFRDVTFGLPTDDNGGLQFDLLADDLGGGFFAGVQVIDGGAAGTFSQQYNKTAESVAFGGVVGITGQPWGAASLFAMYDDEDDQVSVRATGNFNVMEGLQIAAVIGYMTNNDGNVGYMAQGNVDTVALGLGASYDVTSDVNVYLSGIYGFNDNSTSDSYDILGGAAWTFAEGTSLVGEVSYTDNPGVSGAVGATVGLIRKW</sequence>
<keyword evidence="6 10" id="KW-0406">Ion transport</keyword>
<evidence type="ECO:0000256" key="8">
    <source>
        <dbReference type="ARBA" id="ARBA00023136"/>
    </source>
</evidence>
<accession>A0A2C9D3R1</accession>
<dbReference type="GO" id="GO:0046930">
    <property type="term" value="C:pore complex"/>
    <property type="evidence" value="ECO:0007669"/>
    <property type="project" value="UniProtKB-KW"/>
</dbReference>
<keyword evidence="9 10" id="KW-0998">Cell outer membrane</keyword>
<feature type="signal peptide" evidence="10">
    <location>
        <begin position="1"/>
        <end position="22"/>
    </location>
</feature>
<evidence type="ECO:0000313" key="12">
    <source>
        <dbReference type="Proteomes" id="UP000223606"/>
    </source>
</evidence>
<evidence type="ECO:0000256" key="3">
    <source>
        <dbReference type="ARBA" id="ARBA00022452"/>
    </source>
</evidence>
<organism evidence="11 12">
    <name type="scientific">Hartmannibacter diazotrophicus</name>
    <dbReference type="NCBI Taxonomy" id="1482074"/>
    <lineage>
        <taxon>Bacteria</taxon>
        <taxon>Pseudomonadati</taxon>
        <taxon>Pseudomonadota</taxon>
        <taxon>Alphaproteobacteria</taxon>
        <taxon>Hyphomicrobiales</taxon>
        <taxon>Pleomorphomonadaceae</taxon>
        <taxon>Hartmannibacter</taxon>
    </lineage>
</organism>
<dbReference type="GO" id="GO:0006811">
    <property type="term" value="P:monoatomic ion transport"/>
    <property type="evidence" value="ECO:0007669"/>
    <property type="project" value="UniProtKB-KW"/>
</dbReference>
<evidence type="ECO:0000256" key="1">
    <source>
        <dbReference type="ARBA" id="ARBA00009521"/>
    </source>
</evidence>
<evidence type="ECO:0000256" key="9">
    <source>
        <dbReference type="ARBA" id="ARBA00023237"/>
    </source>
</evidence>
<reference evidence="12" key="1">
    <citation type="submission" date="2017-09" db="EMBL/GenBank/DDBJ databases">
        <title>Genome sequence of Nannocystis excedens DSM 71.</title>
        <authorList>
            <person name="Blom J."/>
        </authorList>
    </citation>
    <scope>NUCLEOTIDE SEQUENCE [LARGE SCALE GENOMIC DNA]</scope>
    <source>
        <strain evidence="12">type strain: E19</strain>
    </source>
</reference>
<evidence type="ECO:0000256" key="5">
    <source>
        <dbReference type="ARBA" id="ARBA00022729"/>
    </source>
</evidence>
<dbReference type="SUPFAM" id="SSF56935">
    <property type="entry name" value="Porins"/>
    <property type="match status" value="1"/>
</dbReference>
<keyword evidence="2 10" id="KW-0813">Transport</keyword>
<keyword evidence="4 10" id="KW-0812">Transmembrane</keyword>
<dbReference type="Proteomes" id="UP000223606">
    <property type="component" value="Chromosome 1"/>
</dbReference>
<evidence type="ECO:0000256" key="2">
    <source>
        <dbReference type="ARBA" id="ARBA00022448"/>
    </source>
</evidence>
<proteinExistence type="inferred from homology"/>
<dbReference type="Pfam" id="PF02530">
    <property type="entry name" value="Porin_2"/>
    <property type="match status" value="1"/>
</dbReference>
<name>A0A2C9D3R1_9HYPH</name>
<dbReference type="EMBL" id="LT960614">
    <property type="protein sequence ID" value="SON54900.1"/>
    <property type="molecule type" value="Genomic_DNA"/>
</dbReference>
<comment type="function">
    <text evidence="10">Forms passive diffusion pores that allow small molecular weight hydrophilic materials across the outer membrane.</text>
</comment>
<comment type="similarity">
    <text evidence="1 10">Belongs to the alphaproteobacteria porin family.</text>
</comment>
<feature type="chain" id="PRO_5011824083" description="Porin" evidence="10">
    <location>
        <begin position="23"/>
        <end position="356"/>
    </location>
</feature>
<protein>
    <recommendedName>
        <fullName evidence="10">Porin</fullName>
    </recommendedName>
</protein>
<gene>
    <name evidence="11" type="primary">ropA</name>
    <name evidence="11" type="ORF">HDIA_1359</name>
</gene>
<keyword evidence="8 10" id="KW-0472">Membrane</keyword>
<dbReference type="RefSeq" id="WP_157775402.1">
    <property type="nucleotide sequence ID" value="NZ_LT960614.1"/>
</dbReference>
<dbReference type="OrthoDB" id="7801681at2"/>
<dbReference type="GO" id="GO:0009279">
    <property type="term" value="C:cell outer membrane"/>
    <property type="evidence" value="ECO:0007669"/>
    <property type="project" value="UniProtKB-SubCell"/>
</dbReference>
<evidence type="ECO:0000256" key="4">
    <source>
        <dbReference type="ARBA" id="ARBA00022692"/>
    </source>
</evidence>
<comment type="domain">
    <text evidence="10">Consists of 16-stranded beta-barrel sheets, with large surface-exposed loops, that form a transmembrane pore at the center of each barrel. The pore is partially ocluded by a peptide loop that folds into the pore lumen.</text>
</comment>